<evidence type="ECO:0000256" key="1">
    <source>
        <dbReference type="ARBA" id="ARBA00023157"/>
    </source>
</evidence>
<dbReference type="CDD" id="cd00112">
    <property type="entry name" value="LDLa"/>
    <property type="match status" value="1"/>
</dbReference>
<dbReference type="Proteomes" id="UP000886998">
    <property type="component" value="Unassembled WGS sequence"/>
</dbReference>
<reference evidence="3" key="1">
    <citation type="submission" date="2020-08" db="EMBL/GenBank/DDBJ databases">
        <title>Multicomponent nature underlies the extraordinary mechanical properties of spider dragline silk.</title>
        <authorList>
            <person name="Kono N."/>
            <person name="Nakamura H."/>
            <person name="Mori M."/>
            <person name="Yoshida Y."/>
            <person name="Ohtoshi R."/>
            <person name="Malay A.D."/>
            <person name="Moran D.A.P."/>
            <person name="Tomita M."/>
            <person name="Numata K."/>
            <person name="Arakawa K."/>
        </authorList>
    </citation>
    <scope>NUCLEOTIDE SEQUENCE</scope>
</reference>
<accession>A0A8X6XJP2</accession>
<proteinExistence type="predicted"/>
<organism evidence="3 4">
    <name type="scientific">Trichonephila inaurata madagascariensis</name>
    <dbReference type="NCBI Taxonomy" id="2747483"/>
    <lineage>
        <taxon>Eukaryota</taxon>
        <taxon>Metazoa</taxon>
        <taxon>Ecdysozoa</taxon>
        <taxon>Arthropoda</taxon>
        <taxon>Chelicerata</taxon>
        <taxon>Arachnida</taxon>
        <taxon>Araneae</taxon>
        <taxon>Araneomorphae</taxon>
        <taxon>Entelegynae</taxon>
        <taxon>Araneoidea</taxon>
        <taxon>Nephilidae</taxon>
        <taxon>Trichonephila</taxon>
        <taxon>Trichonephila inaurata</taxon>
    </lineage>
</organism>
<gene>
    <name evidence="3" type="primary">AVEN_80716_1</name>
    <name evidence="3" type="ORF">TNIN_208561</name>
</gene>
<dbReference type="AlphaFoldDB" id="A0A8X6XJP2"/>
<dbReference type="Gene3D" id="4.10.400.10">
    <property type="entry name" value="Low-density Lipoprotein Receptor"/>
    <property type="match status" value="1"/>
</dbReference>
<comment type="caution">
    <text evidence="3">The sequence shown here is derived from an EMBL/GenBank/DDBJ whole genome shotgun (WGS) entry which is preliminary data.</text>
</comment>
<evidence type="ECO:0000256" key="2">
    <source>
        <dbReference type="PROSITE-ProRule" id="PRU00124"/>
    </source>
</evidence>
<dbReference type="EMBL" id="BMAV01008967">
    <property type="protein sequence ID" value="GFY52931.1"/>
    <property type="molecule type" value="Genomic_DNA"/>
</dbReference>
<dbReference type="PROSITE" id="PS50068">
    <property type="entry name" value="LDLRA_2"/>
    <property type="match status" value="1"/>
</dbReference>
<dbReference type="InterPro" id="IPR036055">
    <property type="entry name" value="LDL_receptor-like_sf"/>
</dbReference>
<dbReference type="InterPro" id="IPR002172">
    <property type="entry name" value="LDrepeatLR_classA_rpt"/>
</dbReference>
<keyword evidence="4" id="KW-1185">Reference proteome</keyword>
<sequence length="117" mass="12490">MNEPVEVAAVLVEYQRATHGEGQYLFKHFAGVIRSAIVIEWMPSPRRSHLPNAGLVLVAAQMLAAVLARAPCGGGEWRCGGEDGGGKCISLNKFCDGIENCEDGSDEPLGCTSKILF</sequence>
<evidence type="ECO:0000313" key="4">
    <source>
        <dbReference type="Proteomes" id="UP000886998"/>
    </source>
</evidence>
<comment type="caution">
    <text evidence="2">Lacks conserved residue(s) required for the propagation of feature annotation.</text>
</comment>
<keyword evidence="1" id="KW-1015">Disulfide bond</keyword>
<evidence type="ECO:0000313" key="3">
    <source>
        <dbReference type="EMBL" id="GFY52931.1"/>
    </source>
</evidence>
<protein>
    <submittedName>
        <fullName evidence="3">Uncharacterized protein</fullName>
    </submittedName>
</protein>
<name>A0A8X6XJP2_9ARAC</name>
<dbReference type="InterPro" id="IPR023415">
    <property type="entry name" value="LDLR_class-A_CS"/>
</dbReference>
<dbReference type="SMART" id="SM00192">
    <property type="entry name" value="LDLa"/>
    <property type="match status" value="1"/>
</dbReference>
<dbReference type="OrthoDB" id="6434229at2759"/>
<dbReference type="Pfam" id="PF00057">
    <property type="entry name" value="Ldl_recept_a"/>
    <property type="match status" value="1"/>
</dbReference>
<dbReference type="SUPFAM" id="SSF57424">
    <property type="entry name" value="LDL receptor-like module"/>
    <property type="match status" value="1"/>
</dbReference>
<dbReference type="PROSITE" id="PS01209">
    <property type="entry name" value="LDLRA_1"/>
    <property type="match status" value="1"/>
</dbReference>